<evidence type="ECO:0000256" key="2">
    <source>
        <dbReference type="ARBA" id="ARBA00022475"/>
    </source>
</evidence>
<feature type="transmembrane region" description="Helical" evidence="6">
    <location>
        <begin position="293"/>
        <end position="312"/>
    </location>
</feature>
<dbReference type="STRING" id="568899.SAMN05192534_11133"/>
<keyword evidence="2" id="KW-1003">Cell membrane</keyword>
<keyword evidence="4 6" id="KW-1133">Transmembrane helix</keyword>
<feature type="transmembrane region" description="Helical" evidence="6">
    <location>
        <begin position="362"/>
        <end position="382"/>
    </location>
</feature>
<name>A0A1G8F4N6_9BACI</name>
<protein>
    <submittedName>
        <fullName evidence="7">Uncharacterized membrane protein YfcC, ion transporter superfamily</fullName>
    </submittedName>
</protein>
<dbReference type="EMBL" id="FNDK01000011">
    <property type="protein sequence ID" value="SDH76959.1"/>
    <property type="molecule type" value="Genomic_DNA"/>
</dbReference>
<feature type="transmembrane region" description="Helical" evidence="6">
    <location>
        <begin position="172"/>
        <end position="195"/>
    </location>
</feature>
<dbReference type="RefSeq" id="WP_091273600.1">
    <property type="nucleotide sequence ID" value="NZ_FNDK01000011.1"/>
</dbReference>
<organism evidence="7 8">
    <name type="scientific">Alteribacillus persepolensis</name>
    <dbReference type="NCBI Taxonomy" id="568899"/>
    <lineage>
        <taxon>Bacteria</taxon>
        <taxon>Bacillati</taxon>
        <taxon>Bacillota</taxon>
        <taxon>Bacilli</taxon>
        <taxon>Bacillales</taxon>
        <taxon>Bacillaceae</taxon>
        <taxon>Alteribacillus</taxon>
    </lineage>
</organism>
<feature type="transmembrane region" description="Helical" evidence="6">
    <location>
        <begin position="449"/>
        <end position="472"/>
    </location>
</feature>
<reference evidence="7 8" key="1">
    <citation type="submission" date="2016-10" db="EMBL/GenBank/DDBJ databases">
        <authorList>
            <person name="de Groot N.N."/>
        </authorList>
    </citation>
    <scope>NUCLEOTIDE SEQUENCE [LARGE SCALE GENOMIC DNA]</scope>
    <source>
        <strain evidence="7 8">DSM 21632</strain>
    </source>
</reference>
<sequence length="473" mass="51687">MKAKTVPQTNHVPSHKSKEPPHTFLILFGIIVLVAIISYFIPPGEYERTINEDGQSVVVDGTYTSVEPNPPVFFDLFQAIHLGMVEAAMIIFFIFVVGGSFHVFRETKAIEGAFGSMSKQLVGRELFVIPCVMLFFGVAGASVGVFEEMLPFIMIMIPIALKMGFDSVVGAAMVLVGVASGFTAAFMNPFTIGVAQGIAELPLFSGMGVRIVFWIVFMLVSIWYVMRYAKKVRNDHTLSITYEEDKQWDIDMNDNHHHKLTKRQTAVLAVLLTTLVVLAFGVIKFGWYLTEISAVFVIMAVVMGIINGMNVNKIAKSFAEGCQEIVVGALVVGFAYGAVVILENSSTIDTILYSMVNALSEWPSSIAAFGIFIAQSLLNFIVSSGSGQAALSMPIIAPLADLIDVQRQTAVLAFQMGDGISNIFSPTSGLLLAALAMSGISWIKWIKFIWPLIIIHYALGAVFVTIVHLFIWT</sequence>
<dbReference type="PANTHER" id="PTHR43652:SF2">
    <property type="entry name" value="BASIC AMINO ACID ANTIPORTER YFCC-RELATED"/>
    <property type="match status" value="1"/>
</dbReference>
<dbReference type="Proteomes" id="UP000199163">
    <property type="component" value="Unassembled WGS sequence"/>
</dbReference>
<dbReference type="AlphaFoldDB" id="A0A1G8F4N6"/>
<evidence type="ECO:0000313" key="8">
    <source>
        <dbReference type="Proteomes" id="UP000199163"/>
    </source>
</evidence>
<gene>
    <name evidence="7" type="ORF">SAMN05192534_11133</name>
</gene>
<feature type="transmembrane region" description="Helical" evidence="6">
    <location>
        <begin position="207"/>
        <end position="226"/>
    </location>
</feature>
<evidence type="ECO:0000256" key="1">
    <source>
        <dbReference type="ARBA" id="ARBA00004651"/>
    </source>
</evidence>
<feature type="transmembrane region" description="Helical" evidence="6">
    <location>
        <begin position="266"/>
        <end position="287"/>
    </location>
</feature>
<dbReference type="Pfam" id="PF03606">
    <property type="entry name" value="DcuC"/>
    <property type="match status" value="1"/>
</dbReference>
<proteinExistence type="predicted"/>
<dbReference type="OrthoDB" id="255482at2"/>
<feature type="transmembrane region" description="Helical" evidence="6">
    <location>
        <begin position="125"/>
        <end position="143"/>
    </location>
</feature>
<keyword evidence="5 6" id="KW-0472">Membrane</keyword>
<feature type="transmembrane region" description="Helical" evidence="6">
    <location>
        <begin position="79"/>
        <end position="104"/>
    </location>
</feature>
<comment type="subcellular location">
    <subcellularLocation>
        <location evidence="1">Cell membrane</location>
        <topology evidence="1">Multi-pass membrane protein</topology>
    </subcellularLocation>
</comment>
<accession>A0A1G8F4N6</accession>
<keyword evidence="3 6" id="KW-0812">Transmembrane</keyword>
<keyword evidence="8" id="KW-1185">Reference proteome</keyword>
<evidence type="ECO:0000256" key="4">
    <source>
        <dbReference type="ARBA" id="ARBA00022989"/>
    </source>
</evidence>
<evidence type="ECO:0000313" key="7">
    <source>
        <dbReference type="EMBL" id="SDH76959.1"/>
    </source>
</evidence>
<evidence type="ECO:0000256" key="5">
    <source>
        <dbReference type="ARBA" id="ARBA00023136"/>
    </source>
</evidence>
<feature type="transmembrane region" description="Helical" evidence="6">
    <location>
        <begin position="21"/>
        <end position="41"/>
    </location>
</feature>
<dbReference type="InterPro" id="IPR018385">
    <property type="entry name" value="C4_dicarb_anaerob_car-like"/>
</dbReference>
<dbReference type="PANTHER" id="PTHR43652">
    <property type="entry name" value="BASIC AMINO ACID ANTIPORTER YFCC-RELATED"/>
    <property type="match status" value="1"/>
</dbReference>
<feature type="transmembrane region" description="Helical" evidence="6">
    <location>
        <begin position="423"/>
        <end position="443"/>
    </location>
</feature>
<feature type="transmembrane region" description="Helical" evidence="6">
    <location>
        <begin position="324"/>
        <end position="342"/>
    </location>
</feature>
<evidence type="ECO:0000256" key="3">
    <source>
        <dbReference type="ARBA" id="ARBA00022692"/>
    </source>
</evidence>
<evidence type="ECO:0000256" key="6">
    <source>
        <dbReference type="SAM" id="Phobius"/>
    </source>
</evidence>
<dbReference type="InterPro" id="IPR051679">
    <property type="entry name" value="DASS-Related_Transporters"/>
</dbReference>
<dbReference type="GO" id="GO:0005886">
    <property type="term" value="C:plasma membrane"/>
    <property type="evidence" value="ECO:0007669"/>
    <property type="project" value="UniProtKB-SubCell"/>
</dbReference>